<dbReference type="PIRSF" id="PIRSF017082">
    <property type="entry name" value="YflP"/>
    <property type="match status" value="1"/>
</dbReference>
<sequence>MTGHIRMISMREHESLQDALRRGAGSAQASGRRRFLTRAASAAGYAALGGRAWAAGANKVIRLIIPYPAGGGTDIIGRLFASSAGEQLGRTVVPENHGGASGLIGIQIVARGEPVSVMGISGIGTSVTLALTQKRMPYVIGRDLDAIAHLGEFGNLIVTRSDAPFKDLKGLIDAAKASEKPMFCGTPSRGSPSHLTLQYLCSVAGVKISAVPYQGHAAIMNDLLGGQLDMALLSVPLSAKTVDAGMIKALAVTSARRSVLLPGVPTADEAGLPGFEASLWNVLVTAHGASREALEQINRATNAAFMSPAAQATLKAAGVDFRPYTLDGTRDFVEKERRKWAGITMQAGIVPE</sequence>
<reference evidence="3" key="1">
    <citation type="submission" date="2017-06" db="EMBL/GenBank/DDBJ databases">
        <title>Herbaspirillum phytohormonus sp. nov., isolated from the root nodule of Robinia pseudoacacia in lead-zinc mine.</title>
        <authorList>
            <person name="Fan M."/>
            <person name="Lin Y."/>
        </authorList>
    </citation>
    <scope>NUCLEOTIDE SEQUENCE [LARGE SCALE GENOMIC DNA]</scope>
    <source>
        <strain evidence="3">SC-089</strain>
    </source>
</reference>
<evidence type="ECO:0000256" key="1">
    <source>
        <dbReference type="ARBA" id="ARBA00006987"/>
    </source>
</evidence>
<gene>
    <name evidence="2" type="ORF">CEY11_12370</name>
</gene>
<evidence type="ECO:0008006" key="4">
    <source>
        <dbReference type="Google" id="ProtNLM"/>
    </source>
</evidence>
<dbReference type="AlphaFoldDB" id="A0A225MJ95"/>
<name>A0A225MJ95_9BURK</name>
<dbReference type="InterPro" id="IPR042100">
    <property type="entry name" value="Bug_dom1"/>
</dbReference>
<dbReference type="CDD" id="cd07012">
    <property type="entry name" value="PBP2_Bug_TTT"/>
    <property type="match status" value="1"/>
</dbReference>
<dbReference type="PANTHER" id="PTHR42928">
    <property type="entry name" value="TRICARBOXYLATE-BINDING PROTEIN"/>
    <property type="match status" value="1"/>
</dbReference>
<dbReference type="InterPro" id="IPR006311">
    <property type="entry name" value="TAT_signal"/>
</dbReference>
<dbReference type="EMBL" id="NJIH01000007">
    <property type="protein sequence ID" value="OWT58989.1"/>
    <property type="molecule type" value="Genomic_DNA"/>
</dbReference>
<protein>
    <recommendedName>
        <fullName evidence="4">Tripartite tricarboxylate transporter substrate binding protein</fullName>
    </recommendedName>
</protein>
<dbReference type="SUPFAM" id="SSF53850">
    <property type="entry name" value="Periplasmic binding protein-like II"/>
    <property type="match status" value="1"/>
</dbReference>
<comment type="similarity">
    <text evidence="1">Belongs to the UPF0065 (bug) family.</text>
</comment>
<dbReference type="Gene3D" id="3.40.190.10">
    <property type="entry name" value="Periplasmic binding protein-like II"/>
    <property type="match status" value="1"/>
</dbReference>
<accession>A0A225MJ95</accession>
<dbReference type="Proteomes" id="UP000214603">
    <property type="component" value="Unassembled WGS sequence"/>
</dbReference>
<comment type="caution">
    <text evidence="2">The sequence shown here is derived from an EMBL/GenBank/DDBJ whole genome shotgun (WGS) entry which is preliminary data.</text>
</comment>
<dbReference type="PROSITE" id="PS51318">
    <property type="entry name" value="TAT"/>
    <property type="match status" value="1"/>
</dbReference>
<evidence type="ECO:0000313" key="3">
    <source>
        <dbReference type="Proteomes" id="UP000214603"/>
    </source>
</evidence>
<proteinExistence type="inferred from homology"/>
<dbReference type="PANTHER" id="PTHR42928:SF5">
    <property type="entry name" value="BLR1237 PROTEIN"/>
    <property type="match status" value="1"/>
</dbReference>
<dbReference type="Pfam" id="PF03401">
    <property type="entry name" value="TctC"/>
    <property type="match status" value="1"/>
</dbReference>
<evidence type="ECO:0000313" key="2">
    <source>
        <dbReference type="EMBL" id="OWT58989.1"/>
    </source>
</evidence>
<keyword evidence="3" id="KW-1185">Reference proteome</keyword>
<organism evidence="2 3">
    <name type="scientific">Candidimonas nitroreducens</name>
    <dbReference type="NCBI Taxonomy" id="683354"/>
    <lineage>
        <taxon>Bacteria</taxon>
        <taxon>Pseudomonadati</taxon>
        <taxon>Pseudomonadota</taxon>
        <taxon>Betaproteobacteria</taxon>
        <taxon>Burkholderiales</taxon>
        <taxon>Alcaligenaceae</taxon>
        <taxon>Candidimonas</taxon>
    </lineage>
</organism>
<dbReference type="InterPro" id="IPR005064">
    <property type="entry name" value="BUG"/>
</dbReference>
<dbReference type="Gene3D" id="3.40.190.150">
    <property type="entry name" value="Bordetella uptake gene, domain 1"/>
    <property type="match status" value="1"/>
</dbReference>